<dbReference type="InterPro" id="IPR045380">
    <property type="entry name" value="LD_TPept_scaffold_dom"/>
</dbReference>
<dbReference type="Pfam" id="PF03734">
    <property type="entry name" value="YkuD"/>
    <property type="match status" value="1"/>
</dbReference>
<dbReference type="InterPro" id="IPR005490">
    <property type="entry name" value="LD_TPept_cat_dom"/>
</dbReference>
<dbReference type="GO" id="GO:0071555">
    <property type="term" value="P:cell wall organization"/>
    <property type="evidence" value="ECO:0007669"/>
    <property type="project" value="UniProtKB-UniRule"/>
</dbReference>
<dbReference type="GO" id="GO:0008360">
    <property type="term" value="P:regulation of cell shape"/>
    <property type="evidence" value="ECO:0007669"/>
    <property type="project" value="UniProtKB-UniRule"/>
</dbReference>
<comment type="pathway">
    <text evidence="1 7">Cell wall biogenesis; peptidoglycan biosynthesis.</text>
</comment>
<dbReference type="Gene3D" id="1.10.101.10">
    <property type="entry name" value="PGBD-like superfamily/PGBD"/>
    <property type="match status" value="1"/>
</dbReference>
<dbReference type="Pfam" id="PF20142">
    <property type="entry name" value="Scaffold"/>
    <property type="match status" value="1"/>
</dbReference>
<organism evidence="10 11">
    <name type="scientific">Donghicola eburneus</name>
    <dbReference type="NCBI Taxonomy" id="393278"/>
    <lineage>
        <taxon>Bacteria</taxon>
        <taxon>Pseudomonadati</taxon>
        <taxon>Pseudomonadota</taxon>
        <taxon>Alphaproteobacteria</taxon>
        <taxon>Rhodobacterales</taxon>
        <taxon>Roseobacteraceae</taxon>
        <taxon>Donghicola</taxon>
    </lineage>
</organism>
<dbReference type="PROSITE" id="PS52029">
    <property type="entry name" value="LD_TPASE"/>
    <property type="match status" value="1"/>
</dbReference>
<evidence type="ECO:0000256" key="3">
    <source>
        <dbReference type="ARBA" id="ARBA00022679"/>
    </source>
</evidence>
<evidence type="ECO:0000313" key="11">
    <source>
        <dbReference type="Proteomes" id="UP000184085"/>
    </source>
</evidence>
<evidence type="ECO:0000256" key="1">
    <source>
        <dbReference type="ARBA" id="ARBA00004752"/>
    </source>
</evidence>
<feature type="domain" description="L,D-TPase catalytic" evidence="9">
    <location>
        <begin position="295"/>
        <end position="475"/>
    </location>
</feature>
<proteinExistence type="inferred from homology"/>
<keyword evidence="3" id="KW-0808">Transferase</keyword>
<keyword evidence="11" id="KW-1185">Reference proteome</keyword>
<gene>
    <name evidence="10" type="ORF">KARMA_2048</name>
</gene>
<dbReference type="Pfam" id="PF01471">
    <property type="entry name" value="PG_binding_1"/>
    <property type="match status" value="1"/>
</dbReference>
<dbReference type="UniPathway" id="UPA00219"/>
<dbReference type="InterPro" id="IPR036365">
    <property type="entry name" value="PGBD-like_sf"/>
</dbReference>
<feature type="active site" description="Nucleophile" evidence="7">
    <location>
        <position position="446"/>
    </location>
</feature>
<dbReference type="InterPro" id="IPR036366">
    <property type="entry name" value="PGBDSf"/>
</dbReference>
<keyword evidence="5 7" id="KW-0573">Peptidoglycan synthesis</keyword>
<accession>A0A1M4MZ26</accession>
<keyword evidence="4 7" id="KW-0133">Cell shape</keyword>
<keyword evidence="6 7" id="KW-0961">Cell wall biogenesis/degradation</keyword>
<evidence type="ECO:0000259" key="9">
    <source>
        <dbReference type="PROSITE" id="PS52029"/>
    </source>
</evidence>
<feature type="signal peptide" evidence="8">
    <location>
        <begin position="1"/>
        <end position="32"/>
    </location>
</feature>
<dbReference type="PANTHER" id="PTHR41533">
    <property type="entry name" value="L,D-TRANSPEPTIDASE HI_1667-RELATED"/>
    <property type="match status" value="1"/>
</dbReference>
<dbReference type="GO" id="GO:0016740">
    <property type="term" value="F:transferase activity"/>
    <property type="evidence" value="ECO:0007669"/>
    <property type="project" value="UniProtKB-KW"/>
</dbReference>
<evidence type="ECO:0000256" key="6">
    <source>
        <dbReference type="ARBA" id="ARBA00023316"/>
    </source>
</evidence>
<name>A0A1M4MZ26_9RHOB</name>
<keyword evidence="8" id="KW-0732">Signal</keyword>
<protein>
    <submittedName>
        <fullName evidence="10">Peptidoglycan binding domain-containing protein</fullName>
    </submittedName>
</protein>
<dbReference type="InterPro" id="IPR002477">
    <property type="entry name" value="Peptidoglycan-bd-like"/>
</dbReference>
<evidence type="ECO:0000256" key="8">
    <source>
        <dbReference type="SAM" id="SignalP"/>
    </source>
</evidence>
<evidence type="ECO:0000256" key="2">
    <source>
        <dbReference type="ARBA" id="ARBA00005992"/>
    </source>
</evidence>
<feature type="chain" id="PRO_5009906627" evidence="8">
    <location>
        <begin position="33"/>
        <end position="535"/>
    </location>
</feature>
<evidence type="ECO:0000256" key="5">
    <source>
        <dbReference type="ARBA" id="ARBA00022984"/>
    </source>
</evidence>
<evidence type="ECO:0000256" key="4">
    <source>
        <dbReference type="ARBA" id="ARBA00022960"/>
    </source>
</evidence>
<dbReference type="SUPFAM" id="SSF141523">
    <property type="entry name" value="L,D-transpeptidase catalytic domain-like"/>
    <property type="match status" value="1"/>
</dbReference>
<dbReference type="GO" id="GO:0004180">
    <property type="term" value="F:carboxypeptidase activity"/>
    <property type="evidence" value="ECO:0007669"/>
    <property type="project" value="UniProtKB-ARBA"/>
</dbReference>
<dbReference type="SUPFAM" id="SSF47090">
    <property type="entry name" value="PGBD-like"/>
    <property type="match status" value="1"/>
</dbReference>
<reference evidence="11" key="1">
    <citation type="submission" date="2016-09" db="EMBL/GenBank/DDBJ databases">
        <authorList>
            <person name="Wibberg D."/>
        </authorList>
    </citation>
    <scope>NUCLEOTIDE SEQUENCE [LARGE SCALE GENOMIC DNA]</scope>
</reference>
<dbReference type="EMBL" id="FMJB01000050">
    <property type="protein sequence ID" value="SCM67842.1"/>
    <property type="molecule type" value="Genomic_DNA"/>
</dbReference>
<dbReference type="PANTHER" id="PTHR41533:SF2">
    <property type="entry name" value="BLR7131 PROTEIN"/>
    <property type="match status" value="1"/>
</dbReference>
<evidence type="ECO:0000313" key="10">
    <source>
        <dbReference type="EMBL" id="SCM67842.1"/>
    </source>
</evidence>
<dbReference type="Gene3D" id="2.40.440.10">
    <property type="entry name" value="L,D-transpeptidase catalytic domain-like"/>
    <property type="match status" value="1"/>
</dbReference>
<dbReference type="InterPro" id="IPR038063">
    <property type="entry name" value="Transpep_catalytic_dom"/>
</dbReference>
<dbReference type="Proteomes" id="UP000184085">
    <property type="component" value="Unassembled WGS sequence"/>
</dbReference>
<dbReference type="AlphaFoldDB" id="A0A1M4MZ26"/>
<sequence length="535" mass="59468">MLSLMAKKLMRIQLIVVVIAFVFASVGAPAQAQSAAIKQAIAEASVGDEDIASFYRETDFEPIWLGRGKNKRRLQALFEALETSGNHGLPTASYKVDALRNDIANATTARQAGAVEVAISETFLKYARDLQTGVLVPQRIDSLIVREIPYRARVSYLTSLVKSSPRPFFRALAPQTQEYNRLFGVKADLERQVGLGDWGQKVPGALKPGATGNSVAILRNRLQAMGYLGRSATSTYDPSIQQAVQVFQMDHGLTADGVAGPATIEEINKSAAERLASVIVAMERERWLNKERGKRHVLVNLTDFTAKIIDNDKITFETRSVIGAKSLDRRTPEFSDVMEHMVINPTWNVPRSITVKEYLPMLQKNPNAVGHLNLIDSRGRVVPRSAVNFAQYSGKTFPFRLKEPPSQGNALGLVKFMFPNPYNIYLHDTPAKSLFGREVRAYSHGCVRLHKPFDFAYALLAKQEADPQGYFQSVLSTGRETTVPLKEPVPVHIIYRTAFTSAKGHVQYRRDVYGRDAAIWRALEQRGVVLRGIQG</sequence>
<dbReference type="InterPro" id="IPR052905">
    <property type="entry name" value="LD-transpeptidase_YkuD-like"/>
</dbReference>
<evidence type="ECO:0000256" key="7">
    <source>
        <dbReference type="PROSITE-ProRule" id="PRU01373"/>
    </source>
</evidence>
<comment type="similarity">
    <text evidence="2">Belongs to the YkuD family.</text>
</comment>
<dbReference type="CDD" id="cd16913">
    <property type="entry name" value="YkuD_like"/>
    <property type="match status" value="1"/>
</dbReference>
<dbReference type="GO" id="GO:0009252">
    <property type="term" value="P:peptidoglycan biosynthetic process"/>
    <property type="evidence" value="ECO:0007669"/>
    <property type="project" value="UniProtKB-UniPathway"/>
</dbReference>
<feature type="active site" description="Proton donor/acceptor" evidence="7">
    <location>
        <position position="427"/>
    </location>
</feature>